<organism evidence="2 3">
    <name type="scientific">Chromobacterium piscinae</name>
    <dbReference type="NCBI Taxonomy" id="686831"/>
    <lineage>
        <taxon>Bacteria</taxon>
        <taxon>Pseudomonadati</taxon>
        <taxon>Pseudomonadota</taxon>
        <taxon>Betaproteobacteria</taxon>
        <taxon>Neisseriales</taxon>
        <taxon>Chromobacteriaceae</taxon>
        <taxon>Chromobacterium</taxon>
    </lineage>
</organism>
<feature type="transmembrane region" description="Helical" evidence="1">
    <location>
        <begin position="167"/>
        <end position="196"/>
    </location>
</feature>
<feature type="transmembrane region" description="Helical" evidence="1">
    <location>
        <begin position="353"/>
        <end position="371"/>
    </location>
</feature>
<feature type="transmembrane region" description="Helical" evidence="1">
    <location>
        <begin position="56"/>
        <end position="79"/>
    </location>
</feature>
<feature type="transmembrane region" description="Helical" evidence="1">
    <location>
        <begin position="208"/>
        <end position="229"/>
    </location>
</feature>
<proteinExistence type="predicted"/>
<feature type="transmembrane region" description="Helical" evidence="1">
    <location>
        <begin position="133"/>
        <end position="155"/>
    </location>
</feature>
<dbReference type="RefSeq" id="WP_347787617.1">
    <property type="nucleotide sequence ID" value="NZ_JBDQQU010000001.1"/>
</dbReference>
<feature type="transmembrane region" description="Helical" evidence="1">
    <location>
        <begin position="23"/>
        <end position="44"/>
    </location>
</feature>
<evidence type="ECO:0000313" key="2">
    <source>
        <dbReference type="EMBL" id="MEO3953165.1"/>
    </source>
</evidence>
<keyword evidence="1" id="KW-0472">Membrane</keyword>
<evidence type="ECO:0000313" key="3">
    <source>
        <dbReference type="Proteomes" id="UP001438292"/>
    </source>
</evidence>
<feature type="transmembrane region" description="Helical" evidence="1">
    <location>
        <begin position="250"/>
        <end position="272"/>
    </location>
</feature>
<sequence length="400" mass="45094">MNLNMDNNPSVLKIKARYLTHPIISHPSVVFSCLWGLSLTLVSLKLVDAFSNHIDAAFILFCLVVISNVIGAITAAIVCSNINFPVKKKPISFLNVRKIFYIWLIVSVIEIFTANGLPIVWLLTGDSRTYADFGLPTLHGFANAMWLFLSFAQFVKVIDEKFRPQELLILLLLIFWPILVVSRALFTIWILQISFYLLISSPKKLRNIFLPNVALIIVFLYFFGIAGDLRSSFSITSSLGFDQEYVTLTAFLWAYAYIVSPLMNLALAWTTIQPSYHYFPENMLSELMPNVVKNILGFDRTFEGFAVLTHDAFNAITAFGGAYYDWGPFGVSLMAFLIGLVGHFIWRGARNSANLPLLAAYCACTALTIFTNQFTQLVPIVYMLMLAKLTTCKSYLVMRK</sequence>
<comment type="caution">
    <text evidence="2">The sequence shown here is derived from an EMBL/GenBank/DDBJ whole genome shotgun (WGS) entry which is preliminary data.</text>
</comment>
<keyword evidence="1" id="KW-1133">Transmembrane helix</keyword>
<evidence type="ECO:0000256" key="1">
    <source>
        <dbReference type="SAM" id="Phobius"/>
    </source>
</evidence>
<feature type="transmembrane region" description="Helical" evidence="1">
    <location>
        <begin position="326"/>
        <end position="346"/>
    </location>
</feature>
<feature type="transmembrane region" description="Helical" evidence="1">
    <location>
        <begin position="377"/>
        <end position="396"/>
    </location>
</feature>
<dbReference type="EMBL" id="JBDQQU010000001">
    <property type="protein sequence ID" value="MEO3953165.1"/>
    <property type="molecule type" value="Genomic_DNA"/>
</dbReference>
<keyword evidence="3" id="KW-1185">Reference proteome</keyword>
<accession>A0ABV0GZI8</accession>
<keyword evidence="1" id="KW-0812">Transmembrane</keyword>
<name>A0ABV0GZI8_9NEIS</name>
<protein>
    <submittedName>
        <fullName evidence="2">O-antigen polymerase</fullName>
    </submittedName>
</protein>
<dbReference type="Proteomes" id="UP001438292">
    <property type="component" value="Unassembled WGS sequence"/>
</dbReference>
<dbReference type="NCBIfam" id="TIGR04370">
    <property type="entry name" value="glyco_rpt_poly"/>
    <property type="match status" value="1"/>
</dbReference>
<feature type="transmembrane region" description="Helical" evidence="1">
    <location>
        <begin position="100"/>
        <end position="121"/>
    </location>
</feature>
<gene>
    <name evidence="2" type="ORF">ABH309_01750</name>
</gene>
<reference evidence="2 3" key="1">
    <citation type="submission" date="2024-05" db="EMBL/GenBank/DDBJ databases">
        <authorList>
            <person name="De Oliveira J.P."/>
            <person name="Noriler S.A."/>
            <person name="De Oliveira A.G."/>
            <person name="Sipoli D.S."/>
        </authorList>
    </citation>
    <scope>NUCLEOTIDE SEQUENCE [LARGE SCALE GENOMIC DNA]</scope>
    <source>
        <strain evidence="2 3">LABIM186</strain>
    </source>
</reference>